<dbReference type="Gramene" id="KGN56271">
    <property type="protein sequence ID" value="KGN56271"/>
    <property type="gene ID" value="Csa_3G110680"/>
</dbReference>
<dbReference type="Proteomes" id="UP000029981">
    <property type="component" value="Chromosome 3"/>
</dbReference>
<gene>
    <name evidence="2" type="ORF">Csa_3G110680</name>
</gene>
<proteinExistence type="predicted"/>
<dbReference type="STRING" id="3659.A0A0A0L824"/>
<reference evidence="2 3" key="3">
    <citation type="journal article" date="2010" name="BMC Genomics">
        <title>Transcriptome sequencing and comparative analysis of cucumber flowers with different sex types.</title>
        <authorList>
            <person name="Guo S."/>
            <person name="Zheng Y."/>
            <person name="Joung J.G."/>
            <person name="Liu S."/>
            <person name="Zhang Z."/>
            <person name="Crasta O.R."/>
            <person name="Sobral B.W."/>
            <person name="Xu Y."/>
            <person name="Huang S."/>
            <person name="Fei Z."/>
        </authorList>
    </citation>
    <scope>NUCLEOTIDE SEQUENCE [LARGE SCALE GENOMIC DNA]</scope>
    <source>
        <strain evidence="3">cv. 9930</strain>
    </source>
</reference>
<sequence length="158" mass="18507">MYSSLYMIVLLLTFRSLLELPWLTSQGRRMRMKELEEEEEKEKWVPLDNGEIKFGSAGLGLAAAIWLLRINKSKSTIDHHAMPTYSCDPRNWVASQNQTILLKLHWRDFSAGRNFLLLNEECEDLHQRMRNGLLRKPTVVELYEKAKSLHEDITKHVV</sequence>
<name>A0A0A0L824_CUCSA</name>
<accession>A0A0A0L824</accession>
<dbReference type="AlphaFoldDB" id="A0A0A0L824"/>
<evidence type="ECO:0000256" key="1">
    <source>
        <dbReference type="SAM" id="SignalP"/>
    </source>
</evidence>
<protein>
    <submittedName>
        <fullName evidence="2">Uncharacterized protein</fullName>
    </submittedName>
</protein>
<reference evidence="2 3" key="1">
    <citation type="journal article" date="2009" name="Nat. Genet.">
        <title>The genome of the cucumber, Cucumis sativus L.</title>
        <authorList>
            <person name="Huang S."/>
            <person name="Li R."/>
            <person name="Zhang Z."/>
            <person name="Li L."/>
            <person name="Gu X."/>
            <person name="Fan W."/>
            <person name="Lucas W.J."/>
            <person name="Wang X."/>
            <person name="Xie B."/>
            <person name="Ni P."/>
            <person name="Ren Y."/>
            <person name="Zhu H."/>
            <person name="Li J."/>
            <person name="Lin K."/>
            <person name="Jin W."/>
            <person name="Fei Z."/>
            <person name="Li G."/>
            <person name="Staub J."/>
            <person name="Kilian A."/>
            <person name="van der Vossen E.A."/>
            <person name="Wu Y."/>
            <person name="Guo J."/>
            <person name="He J."/>
            <person name="Jia Z."/>
            <person name="Ren Y."/>
            <person name="Tian G."/>
            <person name="Lu Y."/>
            <person name="Ruan J."/>
            <person name="Qian W."/>
            <person name="Wang M."/>
            <person name="Huang Q."/>
            <person name="Li B."/>
            <person name="Xuan Z."/>
            <person name="Cao J."/>
            <person name="Asan"/>
            <person name="Wu Z."/>
            <person name="Zhang J."/>
            <person name="Cai Q."/>
            <person name="Bai Y."/>
            <person name="Zhao B."/>
            <person name="Han Y."/>
            <person name="Li Y."/>
            <person name="Li X."/>
            <person name="Wang S."/>
            <person name="Shi Q."/>
            <person name="Liu S."/>
            <person name="Cho W.K."/>
            <person name="Kim J.Y."/>
            <person name="Xu Y."/>
            <person name="Heller-Uszynska K."/>
            <person name="Miao H."/>
            <person name="Cheng Z."/>
            <person name="Zhang S."/>
            <person name="Wu J."/>
            <person name="Yang Y."/>
            <person name="Kang H."/>
            <person name="Li M."/>
            <person name="Liang H."/>
            <person name="Ren X."/>
            <person name="Shi Z."/>
            <person name="Wen M."/>
            <person name="Jian M."/>
            <person name="Yang H."/>
            <person name="Zhang G."/>
            <person name="Yang Z."/>
            <person name="Chen R."/>
            <person name="Liu S."/>
            <person name="Li J."/>
            <person name="Ma L."/>
            <person name="Liu H."/>
            <person name="Zhou Y."/>
            <person name="Zhao J."/>
            <person name="Fang X."/>
            <person name="Li G."/>
            <person name="Fang L."/>
            <person name="Li Y."/>
            <person name="Liu D."/>
            <person name="Zheng H."/>
            <person name="Zhang Y."/>
            <person name="Qin N."/>
            <person name="Li Z."/>
            <person name="Yang G."/>
            <person name="Yang S."/>
            <person name="Bolund L."/>
            <person name="Kristiansen K."/>
            <person name="Zheng H."/>
            <person name="Li S."/>
            <person name="Zhang X."/>
            <person name="Yang H."/>
            <person name="Wang J."/>
            <person name="Sun R."/>
            <person name="Zhang B."/>
            <person name="Jiang S."/>
            <person name="Wang J."/>
            <person name="Du Y."/>
            <person name="Li S."/>
        </authorList>
    </citation>
    <scope>NUCLEOTIDE SEQUENCE [LARGE SCALE GENOMIC DNA]</scope>
    <source>
        <strain evidence="3">cv. 9930</strain>
    </source>
</reference>
<keyword evidence="1" id="KW-0732">Signal</keyword>
<dbReference type="EMBL" id="CM002924">
    <property type="protein sequence ID" value="KGN56271.1"/>
    <property type="molecule type" value="Genomic_DNA"/>
</dbReference>
<keyword evidence="3" id="KW-1185">Reference proteome</keyword>
<dbReference type="InterPro" id="IPR045894">
    <property type="entry name" value="At5g08430-like"/>
</dbReference>
<dbReference type="PANTHER" id="PTHR46851">
    <property type="entry name" value="OS01G0884500 PROTEIN"/>
    <property type="match status" value="1"/>
</dbReference>
<dbReference type="PANTHER" id="PTHR46851:SF22">
    <property type="entry name" value="ZINC ION BINDING _ DNA BINDING PROTEIN"/>
    <property type="match status" value="1"/>
</dbReference>
<evidence type="ECO:0000313" key="3">
    <source>
        <dbReference type="Proteomes" id="UP000029981"/>
    </source>
</evidence>
<reference evidence="2 3" key="2">
    <citation type="journal article" date="2009" name="PLoS ONE">
        <title>An integrated genetic and cytogenetic map of the cucumber genome.</title>
        <authorList>
            <person name="Ren Y."/>
            <person name="Zhang Z."/>
            <person name="Liu J."/>
            <person name="Staub J.E."/>
            <person name="Han Y."/>
            <person name="Cheng Z."/>
            <person name="Li X."/>
            <person name="Lu J."/>
            <person name="Miao H."/>
            <person name="Kang H."/>
            <person name="Xie B."/>
            <person name="Gu X."/>
            <person name="Wang X."/>
            <person name="Du Y."/>
            <person name="Jin W."/>
            <person name="Huang S."/>
        </authorList>
    </citation>
    <scope>NUCLEOTIDE SEQUENCE [LARGE SCALE GENOMIC DNA]</scope>
    <source>
        <strain evidence="3">cv. 9930</strain>
    </source>
</reference>
<reference evidence="2 3" key="4">
    <citation type="journal article" date="2011" name="BMC Genomics">
        <title>RNA-Seq improves annotation of protein-coding genes in the cucumber genome.</title>
        <authorList>
            <person name="Li Z."/>
            <person name="Zhang Z."/>
            <person name="Yan P."/>
            <person name="Huang S."/>
            <person name="Fei Z."/>
            <person name="Lin K."/>
        </authorList>
    </citation>
    <scope>NUCLEOTIDE SEQUENCE [LARGE SCALE GENOMIC DNA]</scope>
    <source>
        <strain evidence="3">cv. 9930</strain>
    </source>
</reference>
<evidence type="ECO:0000313" key="2">
    <source>
        <dbReference type="EMBL" id="KGN56271.1"/>
    </source>
</evidence>
<organism evidence="2 3">
    <name type="scientific">Cucumis sativus</name>
    <name type="common">Cucumber</name>
    <dbReference type="NCBI Taxonomy" id="3659"/>
    <lineage>
        <taxon>Eukaryota</taxon>
        <taxon>Viridiplantae</taxon>
        <taxon>Streptophyta</taxon>
        <taxon>Embryophyta</taxon>
        <taxon>Tracheophyta</taxon>
        <taxon>Spermatophyta</taxon>
        <taxon>Magnoliopsida</taxon>
        <taxon>eudicotyledons</taxon>
        <taxon>Gunneridae</taxon>
        <taxon>Pentapetalae</taxon>
        <taxon>rosids</taxon>
        <taxon>fabids</taxon>
        <taxon>Cucurbitales</taxon>
        <taxon>Cucurbitaceae</taxon>
        <taxon>Benincaseae</taxon>
        <taxon>Cucumis</taxon>
    </lineage>
</organism>
<feature type="signal peptide" evidence="1">
    <location>
        <begin position="1"/>
        <end position="19"/>
    </location>
</feature>
<feature type="chain" id="PRO_5001965835" evidence="1">
    <location>
        <begin position="20"/>
        <end position="158"/>
    </location>
</feature>